<feature type="compositionally biased region" description="Basic residues" evidence="1">
    <location>
        <begin position="1"/>
        <end position="14"/>
    </location>
</feature>
<evidence type="ECO:0000313" key="2">
    <source>
        <dbReference type="EMBL" id="MDK2564107.1"/>
    </source>
</evidence>
<accession>A0ABT7EAZ9</accession>
<keyword evidence="3" id="KW-1185">Reference proteome</keyword>
<feature type="region of interest" description="Disordered" evidence="1">
    <location>
        <begin position="1"/>
        <end position="54"/>
    </location>
</feature>
<sequence length="54" mass="5985">MAKNKSLKKPKKSKNVANSNLEIAEELNIDPQLRPSKTGSVSQNTAKPIKPRKK</sequence>
<protein>
    <submittedName>
        <fullName evidence="2">Uncharacterized protein</fullName>
    </submittedName>
</protein>
<reference evidence="2 3" key="1">
    <citation type="submission" date="2023-05" db="EMBL/GenBank/DDBJ databases">
        <title>Rombocin, a short stable natural nisin variant, displays selective antimicrobial activity against Listeria monocytogenes and employs dual mode of action to kill target bacterial strains.</title>
        <authorList>
            <person name="Wambui J."/>
            <person name="Stephan R."/>
            <person name="Kuipers O.P."/>
        </authorList>
    </citation>
    <scope>NUCLEOTIDE SEQUENCE [LARGE SCALE GENOMIC DNA]</scope>
    <source>
        <strain evidence="2 3">RC002</strain>
    </source>
</reference>
<dbReference type="RefSeq" id="WP_284133038.1">
    <property type="nucleotide sequence ID" value="NZ_JASKYM010000005.1"/>
</dbReference>
<gene>
    <name evidence="2" type="ORF">QOZ84_11150</name>
</gene>
<dbReference type="EMBL" id="JASKYM010000005">
    <property type="protein sequence ID" value="MDK2564107.1"/>
    <property type="molecule type" value="Genomic_DNA"/>
</dbReference>
<name>A0ABT7EAZ9_9FIRM</name>
<organism evidence="2 3">
    <name type="scientific">Romboutsia sedimentorum</name>
    <dbReference type="NCBI Taxonomy" id="1368474"/>
    <lineage>
        <taxon>Bacteria</taxon>
        <taxon>Bacillati</taxon>
        <taxon>Bacillota</taxon>
        <taxon>Clostridia</taxon>
        <taxon>Peptostreptococcales</taxon>
        <taxon>Peptostreptococcaceae</taxon>
        <taxon>Romboutsia</taxon>
    </lineage>
</organism>
<dbReference type="Proteomes" id="UP001301012">
    <property type="component" value="Unassembled WGS sequence"/>
</dbReference>
<comment type="caution">
    <text evidence="2">The sequence shown here is derived from an EMBL/GenBank/DDBJ whole genome shotgun (WGS) entry which is preliminary data.</text>
</comment>
<evidence type="ECO:0000313" key="3">
    <source>
        <dbReference type="Proteomes" id="UP001301012"/>
    </source>
</evidence>
<feature type="compositionally biased region" description="Polar residues" evidence="1">
    <location>
        <begin position="35"/>
        <end position="46"/>
    </location>
</feature>
<evidence type="ECO:0000256" key="1">
    <source>
        <dbReference type="SAM" id="MobiDB-lite"/>
    </source>
</evidence>
<proteinExistence type="predicted"/>